<dbReference type="HAMAP" id="MF_01885">
    <property type="entry name" value="tRNA_methyltr_TrmL"/>
    <property type="match status" value="1"/>
</dbReference>
<dbReference type="Gene3D" id="3.40.1280.10">
    <property type="match status" value="1"/>
</dbReference>
<dbReference type="GO" id="GO:0042802">
    <property type="term" value="F:identical protein binding"/>
    <property type="evidence" value="ECO:0007669"/>
    <property type="project" value="UniProtKB-ARBA"/>
</dbReference>
<dbReference type="SUPFAM" id="SSF75217">
    <property type="entry name" value="alpha/beta knot"/>
    <property type="match status" value="1"/>
</dbReference>
<name>A0A3B1A353_9ZZZZ</name>
<protein>
    <submittedName>
        <fullName evidence="7">tRNA (Cytidine(34)-2'-O)-methyltransferase</fullName>
        <ecNumber evidence="7">2.1.1.207</ecNumber>
    </submittedName>
</protein>
<keyword evidence="5" id="KW-0819">tRNA processing</keyword>
<sequence>MFNNEVKIMFHIVLFEPEIPPNTGNIIRLCANTGCQLHLIEPLGFELDDKRLRRAGLDYDEYASVKTYANLDEYMVRAKPARVFALSTHGVKSVYNTAFAEGDVFLFGPETRGLPKSVLSELGEDHVLRIPMKPQSRSLNLSNTASILVFEAWRQCNFTGSR</sequence>
<gene>
    <name evidence="7" type="ORF">MNBD_GAMMA23-2190</name>
</gene>
<dbReference type="GO" id="GO:0008173">
    <property type="term" value="F:RNA methyltransferase activity"/>
    <property type="evidence" value="ECO:0007669"/>
    <property type="project" value="InterPro"/>
</dbReference>
<keyword evidence="3 7" id="KW-0808">Transferase</keyword>
<organism evidence="7">
    <name type="scientific">hydrothermal vent metagenome</name>
    <dbReference type="NCBI Taxonomy" id="652676"/>
    <lineage>
        <taxon>unclassified sequences</taxon>
        <taxon>metagenomes</taxon>
        <taxon>ecological metagenomes</taxon>
    </lineage>
</organism>
<dbReference type="PANTHER" id="PTHR42971:SF1">
    <property type="entry name" value="TRNA (CYTIDINE(34)-2'-O)-METHYLTRANSFERASE"/>
    <property type="match status" value="1"/>
</dbReference>
<dbReference type="InterPro" id="IPR016914">
    <property type="entry name" value="TrmL"/>
</dbReference>
<evidence type="ECO:0000259" key="6">
    <source>
        <dbReference type="Pfam" id="PF00588"/>
    </source>
</evidence>
<dbReference type="NCBIfam" id="TIGR00185">
    <property type="entry name" value="tRNA_yibK_trmL"/>
    <property type="match status" value="1"/>
</dbReference>
<keyword evidence="4" id="KW-0949">S-adenosyl-L-methionine</keyword>
<dbReference type="EMBL" id="UOFT01000036">
    <property type="protein sequence ID" value="VAW94162.1"/>
    <property type="molecule type" value="Genomic_DNA"/>
</dbReference>
<dbReference type="PANTHER" id="PTHR42971">
    <property type="entry name" value="TRNA (CYTIDINE(34)-2'-O)-METHYLTRANSFERASE"/>
    <property type="match status" value="1"/>
</dbReference>
<dbReference type="PIRSF" id="PIRSF029256">
    <property type="entry name" value="SpoU_TrmH_prd"/>
    <property type="match status" value="1"/>
</dbReference>
<keyword evidence="2 7" id="KW-0489">Methyltransferase</keyword>
<dbReference type="AlphaFoldDB" id="A0A3B1A353"/>
<keyword evidence="1" id="KW-0963">Cytoplasm</keyword>
<evidence type="ECO:0000256" key="4">
    <source>
        <dbReference type="ARBA" id="ARBA00022691"/>
    </source>
</evidence>
<proteinExistence type="inferred from homology"/>
<evidence type="ECO:0000256" key="5">
    <source>
        <dbReference type="ARBA" id="ARBA00022694"/>
    </source>
</evidence>
<evidence type="ECO:0000256" key="2">
    <source>
        <dbReference type="ARBA" id="ARBA00022603"/>
    </source>
</evidence>
<evidence type="ECO:0000256" key="1">
    <source>
        <dbReference type="ARBA" id="ARBA00022490"/>
    </source>
</evidence>
<evidence type="ECO:0000256" key="3">
    <source>
        <dbReference type="ARBA" id="ARBA00022679"/>
    </source>
</evidence>
<dbReference type="InterPro" id="IPR029026">
    <property type="entry name" value="tRNA_m1G_MTases_N"/>
</dbReference>
<evidence type="ECO:0000313" key="7">
    <source>
        <dbReference type="EMBL" id="VAW94162.1"/>
    </source>
</evidence>
<dbReference type="InterPro" id="IPR029028">
    <property type="entry name" value="Alpha/beta_knot_MTases"/>
</dbReference>
<dbReference type="Pfam" id="PF00588">
    <property type="entry name" value="SpoU_methylase"/>
    <property type="match status" value="1"/>
</dbReference>
<dbReference type="GO" id="GO:0002131">
    <property type="term" value="P:wobble position cytosine ribose methylation"/>
    <property type="evidence" value="ECO:0007669"/>
    <property type="project" value="TreeGrafter"/>
</dbReference>
<feature type="domain" description="tRNA/rRNA methyltransferase SpoU type" evidence="6">
    <location>
        <begin position="10"/>
        <end position="149"/>
    </location>
</feature>
<dbReference type="InterPro" id="IPR001537">
    <property type="entry name" value="SpoU_MeTrfase"/>
</dbReference>
<dbReference type="CDD" id="cd18094">
    <property type="entry name" value="SpoU-like_TrmL"/>
    <property type="match status" value="1"/>
</dbReference>
<dbReference type="FunFam" id="3.40.1280.10:FF:000002">
    <property type="entry name" value="Peptidylprolyl isomerase"/>
    <property type="match status" value="1"/>
</dbReference>
<dbReference type="GO" id="GO:0002132">
    <property type="term" value="P:wobble position uridine ribose methylation"/>
    <property type="evidence" value="ECO:0007669"/>
    <property type="project" value="TreeGrafter"/>
</dbReference>
<accession>A0A3B1A353</accession>
<dbReference type="EC" id="2.1.1.207" evidence="7"/>
<reference evidence="7" key="1">
    <citation type="submission" date="2018-06" db="EMBL/GenBank/DDBJ databases">
        <authorList>
            <person name="Zhirakovskaya E."/>
        </authorList>
    </citation>
    <scope>NUCLEOTIDE SEQUENCE</scope>
</reference>
<dbReference type="GO" id="GO:0003723">
    <property type="term" value="F:RNA binding"/>
    <property type="evidence" value="ECO:0007669"/>
    <property type="project" value="InterPro"/>
</dbReference>